<feature type="chain" id="PRO_5012557208" description="Beta-glucuronidase C-terminal domain-containing protein" evidence="1">
    <location>
        <begin position="29"/>
        <end position="511"/>
    </location>
</feature>
<dbReference type="EMBL" id="FZOU01000003">
    <property type="protein sequence ID" value="SNS95895.1"/>
    <property type="molecule type" value="Genomic_DNA"/>
</dbReference>
<dbReference type="Pfam" id="PF16862">
    <property type="entry name" value="Glyco_hydro_79C"/>
    <property type="match status" value="1"/>
</dbReference>
<evidence type="ECO:0000259" key="2">
    <source>
        <dbReference type="Pfam" id="PF16862"/>
    </source>
</evidence>
<sequence>MRNSFRSVRVLLPAILFTVCTPLSTACAQTTASFTVDPTATQTPVNTGFLGLSLDLAETKYMVGTSTSPNPIFRQLLTNLTTYQNGPLQMRELSDEAFTTDTTDAFTTLSNLYNATHTTNGGVKYFVGVDFAGDVNSTGGSNGTAAAQAHTIYSSLPTGSVLSYEVGNEPDLYVSPTRTGTWNYSTFKTQYENTVASIEAENTGIPMDAPVFSGGSNSFSTTTNINDFINSEQAHLGLFDLHYYAGNHCNGNSVAADYLMTSAAVNSTSMVSRPNNASTWLATLHGVSRSNFRIGEMNSIACQGQAGVSDTFQSALWFLDEAMSYAQHYVSGINLFTIAATSYYSPFQFTHSGTFPNYTYGVSKINPIYYGMIATAMMLQNNAALLPAITPTTSKNIVAYATLDASNNVRILLLNKEETSTGDGNVVITMTGGGNASLWKLLVTGNNYAASDYTNLSGSGDEITLGGLTFKGSTDGTSSGTQSISTVVPSNSVYTIPLNHSSAMVVKIPLS</sequence>
<evidence type="ECO:0000256" key="1">
    <source>
        <dbReference type="SAM" id="SignalP"/>
    </source>
</evidence>
<dbReference type="PANTHER" id="PTHR36183">
    <property type="entry name" value="BETA-GLUCURONIDASE"/>
    <property type="match status" value="1"/>
</dbReference>
<proteinExistence type="predicted"/>
<dbReference type="PANTHER" id="PTHR36183:SF2">
    <property type="entry name" value="BETA-GLUCURONIDASE C-TERMINAL DOMAIN-CONTAINING PROTEIN"/>
    <property type="match status" value="1"/>
</dbReference>
<dbReference type="InterPro" id="IPR052974">
    <property type="entry name" value="GH79_Enzymes"/>
</dbReference>
<reference evidence="3 4" key="1">
    <citation type="submission" date="2017-06" db="EMBL/GenBank/DDBJ databases">
        <authorList>
            <person name="Kim H.J."/>
            <person name="Triplett B.A."/>
        </authorList>
    </citation>
    <scope>NUCLEOTIDE SEQUENCE [LARGE SCALE GENOMIC DNA]</scope>
    <source>
        <strain evidence="3 4">DSM 18704</strain>
    </source>
</reference>
<evidence type="ECO:0000313" key="4">
    <source>
        <dbReference type="Proteomes" id="UP000198356"/>
    </source>
</evidence>
<dbReference type="OrthoDB" id="5166947at2"/>
<dbReference type="Gene3D" id="2.60.40.1180">
    <property type="entry name" value="Golgi alpha-mannosidase II"/>
    <property type="match status" value="1"/>
</dbReference>
<gene>
    <name evidence="3" type="ORF">SAMN05421770_103229</name>
</gene>
<keyword evidence="4" id="KW-1185">Reference proteome</keyword>
<dbReference type="RefSeq" id="WP_089408347.1">
    <property type="nucleotide sequence ID" value="NZ_FZOU01000003.1"/>
</dbReference>
<feature type="domain" description="Beta-glucuronidase C-terminal" evidence="2">
    <location>
        <begin position="399"/>
        <end position="505"/>
    </location>
</feature>
<name>A0A239IQR9_9BACT</name>
<dbReference type="InterPro" id="IPR031728">
    <property type="entry name" value="GlcAase_C"/>
</dbReference>
<evidence type="ECO:0000313" key="3">
    <source>
        <dbReference type="EMBL" id="SNS95895.1"/>
    </source>
</evidence>
<protein>
    <recommendedName>
        <fullName evidence="2">Beta-glucuronidase C-terminal domain-containing protein</fullName>
    </recommendedName>
</protein>
<feature type="signal peptide" evidence="1">
    <location>
        <begin position="1"/>
        <end position="28"/>
    </location>
</feature>
<dbReference type="SUPFAM" id="SSF51445">
    <property type="entry name" value="(Trans)glycosidases"/>
    <property type="match status" value="1"/>
</dbReference>
<dbReference type="Proteomes" id="UP000198356">
    <property type="component" value="Unassembled WGS sequence"/>
</dbReference>
<accession>A0A239IQR9</accession>
<dbReference type="InterPro" id="IPR013780">
    <property type="entry name" value="Glyco_hydro_b"/>
</dbReference>
<dbReference type="InterPro" id="IPR017853">
    <property type="entry name" value="GH"/>
</dbReference>
<organism evidence="3 4">
    <name type="scientific">Granulicella rosea</name>
    <dbReference type="NCBI Taxonomy" id="474952"/>
    <lineage>
        <taxon>Bacteria</taxon>
        <taxon>Pseudomonadati</taxon>
        <taxon>Acidobacteriota</taxon>
        <taxon>Terriglobia</taxon>
        <taxon>Terriglobales</taxon>
        <taxon>Acidobacteriaceae</taxon>
        <taxon>Granulicella</taxon>
    </lineage>
</organism>
<dbReference type="PROSITE" id="PS51257">
    <property type="entry name" value="PROKAR_LIPOPROTEIN"/>
    <property type="match status" value="1"/>
</dbReference>
<dbReference type="AlphaFoldDB" id="A0A239IQR9"/>
<dbReference type="Gene3D" id="3.20.20.80">
    <property type="entry name" value="Glycosidases"/>
    <property type="match status" value="1"/>
</dbReference>
<keyword evidence="1" id="KW-0732">Signal</keyword>